<dbReference type="Gene3D" id="3.40.50.2300">
    <property type="match status" value="1"/>
</dbReference>
<feature type="domain" description="Response regulatory" evidence="3">
    <location>
        <begin position="149"/>
        <end position="263"/>
    </location>
</feature>
<dbReference type="InterPro" id="IPR014605">
    <property type="entry name" value="Sig_resp-reg_PhyR"/>
</dbReference>
<dbReference type="InterPro" id="IPR053867">
    <property type="entry name" value="PhyR_sigma4"/>
</dbReference>
<dbReference type="InterPro" id="IPR013324">
    <property type="entry name" value="RNA_pol_sigma_r3/r4-like"/>
</dbReference>
<dbReference type="Pfam" id="PF22029">
    <property type="entry name" value="PhyR_sigma2"/>
    <property type="match status" value="1"/>
</dbReference>
<evidence type="ECO:0000259" key="3">
    <source>
        <dbReference type="PROSITE" id="PS50110"/>
    </source>
</evidence>
<dbReference type="RefSeq" id="WP_085854244.1">
    <property type="nucleotide sequence ID" value="NZ_FOPF01000006.1"/>
</dbReference>
<dbReference type="PIRSF" id="PIRSF036400">
    <property type="entry name" value="RR_Ctr_UCP036400"/>
    <property type="match status" value="1"/>
</dbReference>
<gene>
    <name evidence="4" type="primary">pdtaR_2</name>
    <name evidence="4" type="ORF">PAM7066_02266</name>
</gene>
<dbReference type="NCBIfam" id="NF006623">
    <property type="entry name" value="PRK09191.1"/>
    <property type="match status" value="1"/>
</dbReference>
<dbReference type="EMBL" id="FWFV01000006">
    <property type="protein sequence ID" value="SLN50352.1"/>
    <property type="molecule type" value="Genomic_DNA"/>
</dbReference>
<sequence length="274" mass="29867">MPSRSEQVDLSEVIGDELPYLRRYARALTGSQRTGDNYAAATLEAILQEPGIFERSLAPKTALFRAFHMIWSTAGAPTADTEDPANRLESRALDHMAGLTNNTREALLLSTIEGFDFDEIGRIMDVDGDEASSLVDIAITEMEKSMTGKVMIIEDEAIIAMDIHSIVSEMGHKITGIARTRDAAVELGAREKPDLILADIQLADNSSGIDAVNDILAQFGDIPTIFITAFPERLLTGDKPEPAFLIAKPYSEEQVRSAVSQAMFFSSTESLKAN</sequence>
<dbReference type="SMART" id="SM00448">
    <property type="entry name" value="REC"/>
    <property type="match status" value="1"/>
</dbReference>
<dbReference type="SUPFAM" id="SSF88659">
    <property type="entry name" value="Sigma3 and sigma4 domains of RNA polymerase sigma factors"/>
    <property type="match status" value="1"/>
</dbReference>
<dbReference type="PANTHER" id="PTHR44591:SF3">
    <property type="entry name" value="RESPONSE REGULATORY DOMAIN-CONTAINING PROTEIN"/>
    <property type="match status" value="1"/>
</dbReference>
<dbReference type="PANTHER" id="PTHR44591">
    <property type="entry name" value="STRESS RESPONSE REGULATOR PROTEIN 1"/>
    <property type="match status" value="1"/>
</dbReference>
<keyword evidence="5" id="KW-1185">Reference proteome</keyword>
<dbReference type="Gene3D" id="1.20.140.160">
    <property type="match status" value="1"/>
</dbReference>
<dbReference type="STRING" id="315423.SAMN04488020_10633"/>
<dbReference type="Pfam" id="PF00072">
    <property type="entry name" value="Response_reg"/>
    <property type="match status" value="1"/>
</dbReference>
<dbReference type="InterPro" id="IPR011006">
    <property type="entry name" value="CheY-like_superfamily"/>
</dbReference>
<dbReference type="InterPro" id="IPR050595">
    <property type="entry name" value="Bact_response_regulator"/>
</dbReference>
<dbReference type="SUPFAM" id="SSF52172">
    <property type="entry name" value="CheY-like"/>
    <property type="match status" value="1"/>
</dbReference>
<evidence type="ECO:0000313" key="4">
    <source>
        <dbReference type="EMBL" id="SLN50352.1"/>
    </source>
</evidence>
<dbReference type="Proteomes" id="UP000193870">
    <property type="component" value="Unassembled WGS sequence"/>
</dbReference>
<dbReference type="InterPro" id="IPR053866">
    <property type="entry name" value="PhyR_sigma2"/>
</dbReference>
<keyword evidence="1 2" id="KW-0597">Phosphoprotein</keyword>
<name>A0A1Y5SWV6_9RHOB</name>
<dbReference type="GO" id="GO:0000160">
    <property type="term" value="P:phosphorelay signal transduction system"/>
    <property type="evidence" value="ECO:0007669"/>
    <property type="project" value="InterPro"/>
</dbReference>
<evidence type="ECO:0000256" key="2">
    <source>
        <dbReference type="PROSITE-ProRule" id="PRU00169"/>
    </source>
</evidence>
<dbReference type="OrthoDB" id="9786101at2"/>
<feature type="modified residue" description="4-aspartylphosphate" evidence="2">
    <location>
        <position position="199"/>
    </location>
</feature>
<dbReference type="AlphaFoldDB" id="A0A1Y5SWV6"/>
<dbReference type="PROSITE" id="PS50110">
    <property type="entry name" value="RESPONSE_REGULATORY"/>
    <property type="match status" value="1"/>
</dbReference>
<organism evidence="4 5">
    <name type="scientific">Palleronia marisminoris</name>
    <dbReference type="NCBI Taxonomy" id="315423"/>
    <lineage>
        <taxon>Bacteria</taxon>
        <taxon>Pseudomonadati</taxon>
        <taxon>Pseudomonadota</taxon>
        <taxon>Alphaproteobacteria</taxon>
        <taxon>Rhodobacterales</taxon>
        <taxon>Roseobacteraceae</taxon>
        <taxon>Palleronia</taxon>
    </lineage>
</organism>
<dbReference type="CDD" id="cd17540">
    <property type="entry name" value="REC_PhyR"/>
    <property type="match status" value="1"/>
</dbReference>
<dbReference type="Pfam" id="PF22233">
    <property type="entry name" value="PhyR_sigma-like"/>
    <property type="match status" value="1"/>
</dbReference>
<dbReference type="InterPro" id="IPR001789">
    <property type="entry name" value="Sig_transdc_resp-reg_receiver"/>
</dbReference>
<protein>
    <submittedName>
        <fullName evidence="4">Putative transcriptional regulatory protein pdtaR</fullName>
    </submittedName>
</protein>
<proteinExistence type="predicted"/>
<reference evidence="4 5" key="1">
    <citation type="submission" date="2017-03" db="EMBL/GenBank/DDBJ databases">
        <authorList>
            <person name="Afonso C.L."/>
            <person name="Miller P.J."/>
            <person name="Scott M.A."/>
            <person name="Spackman E."/>
            <person name="Goraichik I."/>
            <person name="Dimitrov K.M."/>
            <person name="Suarez D.L."/>
            <person name="Swayne D.E."/>
        </authorList>
    </citation>
    <scope>NUCLEOTIDE SEQUENCE [LARGE SCALE GENOMIC DNA]</scope>
    <source>
        <strain evidence="4 5">CECT 7066</strain>
    </source>
</reference>
<accession>A0A1Y5SWV6</accession>
<evidence type="ECO:0000256" key="1">
    <source>
        <dbReference type="ARBA" id="ARBA00022553"/>
    </source>
</evidence>
<evidence type="ECO:0000313" key="5">
    <source>
        <dbReference type="Proteomes" id="UP000193870"/>
    </source>
</evidence>